<gene>
    <name evidence="5" type="ORF">SAMN06265376_102181</name>
</gene>
<keyword evidence="2" id="KW-0808">Transferase</keyword>
<evidence type="ECO:0000256" key="2">
    <source>
        <dbReference type="ARBA" id="ARBA00022679"/>
    </source>
</evidence>
<keyword evidence="3" id="KW-0677">Repeat</keyword>
<dbReference type="InterPro" id="IPR011004">
    <property type="entry name" value="Trimer_LpxA-like_sf"/>
</dbReference>
<dbReference type="InterPro" id="IPR001451">
    <property type="entry name" value="Hexapep"/>
</dbReference>
<evidence type="ECO:0000313" key="6">
    <source>
        <dbReference type="Proteomes" id="UP000198379"/>
    </source>
</evidence>
<dbReference type="EMBL" id="FZNY01000002">
    <property type="protein sequence ID" value="SNR72010.1"/>
    <property type="molecule type" value="Genomic_DNA"/>
</dbReference>
<keyword evidence="4" id="KW-0012">Acyltransferase</keyword>
<organism evidence="5 6">
    <name type="scientific">Dokdonia pacifica</name>
    <dbReference type="NCBI Taxonomy" id="1627892"/>
    <lineage>
        <taxon>Bacteria</taxon>
        <taxon>Pseudomonadati</taxon>
        <taxon>Bacteroidota</taxon>
        <taxon>Flavobacteriia</taxon>
        <taxon>Flavobacteriales</taxon>
        <taxon>Flavobacteriaceae</taxon>
        <taxon>Dokdonia</taxon>
    </lineage>
</organism>
<dbReference type="Proteomes" id="UP000198379">
    <property type="component" value="Unassembled WGS sequence"/>
</dbReference>
<evidence type="ECO:0000256" key="4">
    <source>
        <dbReference type="ARBA" id="ARBA00023315"/>
    </source>
</evidence>
<dbReference type="SUPFAM" id="SSF51161">
    <property type="entry name" value="Trimeric LpxA-like enzymes"/>
    <property type="match status" value="1"/>
</dbReference>
<reference evidence="5 6" key="1">
    <citation type="submission" date="2017-06" db="EMBL/GenBank/DDBJ databases">
        <authorList>
            <person name="Kim H.J."/>
            <person name="Triplett B.A."/>
        </authorList>
    </citation>
    <scope>NUCLEOTIDE SEQUENCE [LARGE SCALE GENOMIC DNA]</scope>
    <source>
        <strain evidence="5 6">DSM 25597</strain>
    </source>
</reference>
<dbReference type="GO" id="GO:0008374">
    <property type="term" value="F:O-acyltransferase activity"/>
    <property type="evidence" value="ECO:0007669"/>
    <property type="project" value="TreeGrafter"/>
</dbReference>
<proteinExistence type="inferred from homology"/>
<accession>A0A238YLT9</accession>
<dbReference type="PANTHER" id="PTHR23416">
    <property type="entry name" value="SIALIC ACID SYNTHASE-RELATED"/>
    <property type="match status" value="1"/>
</dbReference>
<dbReference type="InterPro" id="IPR018357">
    <property type="entry name" value="Hexapep_transf_CS"/>
</dbReference>
<evidence type="ECO:0008006" key="7">
    <source>
        <dbReference type="Google" id="ProtNLM"/>
    </source>
</evidence>
<dbReference type="RefSeq" id="WP_089370954.1">
    <property type="nucleotide sequence ID" value="NZ_BMEP01000001.1"/>
</dbReference>
<dbReference type="InterPro" id="IPR051159">
    <property type="entry name" value="Hexapeptide_acetyltransf"/>
</dbReference>
<evidence type="ECO:0000313" key="5">
    <source>
        <dbReference type="EMBL" id="SNR72010.1"/>
    </source>
</evidence>
<name>A0A238YLT9_9FLAO</name>
<dbReference type="AlphaFoldDB" id="A0A238YLT9"/>
<dbReference type="GO" id="GO:0005829">
    <property type="term" value="C:cytosol"/>
    <property type="evidence" value="ECO:0007669"/>
    <property type="project" value="TreeGrafter"/>
</dbReference>
<dbReference type="Gene3D" id="2.160.10.10">
    <property type="entry name" value="Hexapeptide repeat proteins"/>
    <property type="match status" value="1"/>
</dbReference>
<protein>
    <recommendedName>
        <fullName evidence="7">Acyltransferase</fullName>
    </recommendedName>
</protein>
<dbReference type="PROSITE" id="PS00101">
    <property type="entry name" value="HEXAPEP_TRANSFERASES"/>
    <property type="match status" value="1"/>
</dbReference>
<evidence type="ECO:0000256" key="3">
    <source>
        <dbReference type="ARBA" id="ARBA00022737"/>
    </source>
</evidence>
<evidence type="ECO:0000256" key="1">
    <source>
        <dbReference type="ARBA" id="ARBA00007274"/>
    </source>
</evidence>
<keyword evidence="6" id="KW-1185">Reference proteome</keyword>
<dbReference type="Pfam" id="PF00132">
    <property type="entry name" value="Hexapep"/>
    <property type="match status" value="1"/>
</dbReference>
<dbReference type="PANTHER" id="PTHR23416:SF23">
    <property type="entry name" value="ACETYLTRANSFERASE C18B11.09C-RELATED"/>
    <property type="match status" value="1"/>
</dbReference>
<sequence length="193" mass="21801">MRNSLENLFATILSFFLFFYERFLMFRIKRAWGIANLRKIKNKGVNVKVMGYTRFLNPENIILGDNVRIGYDCFLYGKGGIEIKSNTILSRRITIYSSNHDYNGTMIPYSNDYIHDKVTIGSGVWIGMGASITPGVTIGDGAIIGMGTIISKDVKPGEIVVGKGQRVVGERDMKRFEELANQDLFYSKKHPNN</sequence>
<dbReference type="CDD" id="cd04647">
    <property type="entry name" value="LbH_MAT_like"/>
    <property type="match status" value="1"/>
</dbReference>
<comment type="similarity">
    <text evidence="1">Belongs to the transferase hexapeptide repeat family.</text>
</comment>
<dbReference type="OrthoDB" id="9814490at2"/>